<dbReference type="VEuPathDB" id="FungiDB:SCODWIG_01128"/>
<accession>A0A376B3W9</accession>
<proteinExistence type="predicted"/>
<dbReference type="GO" id="GO:0005737">
    <property type="term" value="C:cytoplasm"/>
    <property type="evidence" value="ECO:0007669"/>
    <property type="project" value="UniProtKB-SubCell"/>
</dbReference>
<evidence type="ECO:0000256" key="3">
    <source>
        <dbReference type="ARBA" id="ARBA00022490"/>
    </source>
</evidence>
<dbReference type="PANTHER" id="PTHR12225:SF0">
    <property type="entry name" value="PROTEASOMAL UBIQUITIN RECEPTOR ADRM1"/>
    <property type="match status" value="1"/>
</dbReference>
<name>A0A376B3W9_9ASCO</name>
<dbReference type="EMBL" id="UFAJ01000131">
    <property type="protein sequence ID" value="SSD59367.1"/>
    <property type="molecule type" value="Genomic_DNA"/>
</dbReference>
<dbReference type="GO" id="GO:0005634">
    <property type="term" value="C:nucleus"/>
    <property type="evidence" value="ECO:0007669"/>
    <property type="project" value="UniProtKB-SubCell"/>
</dbReference>
<dbReference type="InterPro" id="IPR044868">
    <property type="entry name" value="Rpn13/ADRM1_Pru"/>
</dbReference>
<comment type="subcellular location">
    <subcellularLocation>
        <location evidence="2">Cytoplasm</location>
    </subcellularLocation>
    <subcellularLocation>
        <location evidence="1">Nucleus</location>
    </subcellularLocation>
</comment>
<dbReference type="Gene3D" id="2.30.29.70">
    <property type="entry name" value="Proteasomal ubiquitin receptor Rpn13/ADRM1"/>
    <property type="match status" value="1"/>
</dbReference>
<protein>
    <submittedName>
        <fullName evidence="7">Related to 26S proteasome regulatory subunit RPN13</fullName>
    </submittedName>
</protein>
<keyword evidence="8" id="KW-1185">Reference proteome</keyword>
<feature type="domain" description="Pru" evidence="6">
    <location>
        <begin position="13"/>
        <end position="155"/>
    </location>
</feature>
<evidence type="ECO:0000259" key="6">
    <source>
        <dbReference type="PROSITE" id="PS51917"/>
    </source>
</evidence>
<evidence type="ECO:0000256" key="4">
    <source>
        <dbReference type="ARBA" id="ARBA00022942"/>
    </source>
</evidence>
<dbReference type="GO" id="GO:0061133">
    <property type="term" value="F:endopeptidase activator activity"/>
    <property type="evidence" value="ECO:0007669"/>
    <property type="project" value="TreeGrafter"/>
</dbReference>
<dbReference type="InterPro" id="IPR006773">
    <property type="entry name" value="Rpn13/ADRM1"/>
</dbReference>
<reference evidence="8" key="1">
    <citation type="submission" date="2018-06" db="EMBL/GenBank/DDBJ databases">
        <authorList>
            <person name="Guldener U."/>
        </authorList>
    </citation>
    <scope>NUCLEOTIDE SEQUENCE [LARGE SCALE GENOMIC DNA]</scope>
    <source>
        <strain evidence="8">UTAD17</strain>
    </source>
</reference>
<dbReference type="Proteomes" id="UP000262825">
    <property type="component" value="Unassembled WGS sequence"/>
</dbReference>
<dbReference type="InterPro" id="IPR038633">
    <property type="entry name" value="Rpn13/ADRM1_Pru_sf"/>
</dbReference>
<dbReference type="PANTHER" id="PTHR12225">
    <property type="entry name" value="ADHESION REGULATING MOLECULE 1 110 KDA CELL MEMBRANE GLYCOPROTEIN"/>
    <property type="match status" value="1"/>
</dbReference>
<dbReference type="GO" id="GO:0008541">
    <property type="term" value="C:proteasome regulatory particle, lid subcomplex"/>
    <property type="evidence" value="ECO:0007669"/>
    <property type="project" value="TreeGrafter"/>
</dbReference>
<dbReference type="AlphaFoldDB" id="A0A376B3W9"/>
<evidence type="ECO:0000313" key="7">
    <source>
        <dbReference type="EMBL" id="SSD59367.1"/>
    </source>
</evidence>
<dbReference type="PROSITE" id="PS51917">
    <property type="entry name" value="PRU"/>
    <property type="match status" value="1"/>
</dbReference>
<organism evidence="7 8">
    <name type="scientific">Saccharomycodes ludwigii</name>
    <dbReference type="NCBI Taxonomy" id="36035"/>
    <lineage>
        <taxon>Eukaryota</taxon>
        <taxon>Fungi</taxon>
        <taxon>Dikarya</taxon>
        <taxon>Ascomycota</taxon>
        <taxon>Saccharomycotina</taxon>
        <taxon>Saccharomycetes</taxon>
        <taxon>Saccharomycodales</taxon>
        <taxon>Saccharomycodaceae</taxon>
        <taxon>Saccharomycodes</taxon>
    </lineage>
</organism>
<dbReference type="Pfam" id="PF04683">
    <property type="entry name" value="Rpn13_ADRM1_Pru"/>
    <property type="match status" value="1"/>
</dbReference>
<dbReference type="GO" id="GO:0070628">
    <property type="term" value="F:proteasome binding"/>
    <property type="evidence" value="ECO:0007669"/>
    <property type="project" value="TreeGrafter"/>
</dbReference>
<evidence type="ECO:0000256" key="2">
    <source>
        <dbReference type="ARBA" id="ARBA00004496"/>
    </source>
</evidence>
<evidence type="ECO:0000313" key="8">
    <source>
        <dbReference type="Proteomes" id="UP000262825"/>
    </source>
</evidence>
<evidence type="ECO:0000256" key="5">
    <source>
        <dbReference type="ARBA" id="ARBA00023242"/>
    </source>
</evidence>
<keyword evidence="5" id="KW-0539">Nucleus</keyword>
<dbReference type="OrthoDB" id="340431at2759"/>
<keyword evidence="3" id="KW-0963">Cytoplasm</keyword>
<gene>
    <name evidence="7" type="ORF">SCODWIG_01128</name>
</gene>
<evidence type="ECO:0000256" key="1">
    <source>
        <dbReference type="ARBA" id="ARBA00004123"/>
    </source>
</evidence>
<keyword evidence="4 7" id="KW-0647">Proteasome</keyword>
<sequence length="156" mass="17995">MSVAVTKSSITTPIPKQQLKFRAGICSFDEETKIITPKPIKGLITMIPVKNEDEEEDQNMDEEEEDLKMYNFKWTPTEKSVTPVEDIEYVLLPGENSWQKIDSCTNGRCFVLLFSSGEKQFFWLQDKTDSNKKLNELSDKDEKLILDINKVMSGEY</sequence>